<dbReference type="Pfam" id="PF02518">
    <property type="entry name" value="HATPase_c"/>
    <property type="match status" value="1"/>
</dbReference>
<dbReference type="InterPro" id="IPR003594">
    <property type="entry name" value="HATPase_dom"/>
</dbReference>
<dbReference type="InterPro" id="IPR005467">
    <property type="entry name" value="His_kinase_dom"/>
</dbReference>
<dbReference type="EMBL" id="JACDUS010000001">
    <property type="protein sequence ID" value="MBA2880333.1"/>
    <property type="molecule type" value="Genomic_DNA"/>
</dbReference>
<reference evidence="7 8" key="1">
    <citation type="submission" date="2020-07" db="EMBL/GenBank/DDBJ databases">
        <title>Genomic Encyclopedia of Type Strains, Phase IV (KMG-IV): sequencing the most valuable type-strain genomes for metagenomic binning, comparative biology and taxonomic classification.</title>
        <authorList>
            <person name="Goeker M."/>
        </authorList>
    </citation>
    <scope>NUCLEOTIDE SEQUENCE [LARGE SCALE GENOMIC DNA]</scope>
    <source>
        <strain evidence="7 8">DSM 17721</strain>
    </source>
</reference>
<dbReference type="InterPro" id="IPR003661">
    <property type="entry name" value="HisK_dim/P_dom"/>
</dbReference>
<dbReference type="PRINTS" id="PR00344">
    <property type="entry name" value="BCTRLSENSOR"/>
</dbReference>
<dbReference type="SUPFAM" id="SSF52172">
    <property type="entry name" value="CheY-like"/>
    <property type="match status" value="1"/>
</dbReference>
<dbReference type="Proteomes" id="UP000525298">
    <property type="component" value="Unassembled WGS sequence"/>
</dbReference>
<evidence type="ECO:0000313" key="7">
    <source>
        <dbReference type="EMBL" id="MBA2880333.1"/>
    </source>
</evidence>
<dbReference type="SUPFAM" id="SSF47384">
    <property type="entry name" value="Homodimeric domain of signal transducing histidine kinase"/>
    <property type="match status" value="1"/>
</dbReference>
<dbReference type="PROSITE" id="PS50109">
    <property type="entry name" value="HIS_KIN"/>
    <property type="match status" value="1"/>
</dbReference>
<accession>A0A7W0C6Z8</accession>
<dbReference type="InterPro" id="IPR011006">
    <property type="entry name" value="CheY-like_superfamily"/>
</dbReference>
<evidence type="ECO:0000256" key="3">
    <source>
        <dbReference type="ARBA" id="ARBA00022553"/>
    </source>
</evidence>
<dbReference type="InterPro" id="IPR004358">
    <property type="entry name" value="Sig_transdc_His_kin-like_C"/>
</dbReference>
<dbReference type="InterPro" id="IPR036097">
    <property type="entry name" value="HisK_dim/P_sf"/>
</dbReference>
<evidence type="ECO:0000256" key="4">
    <source>
        <dbReference type="PROSITE-ProRule" id="PRU00169"/>
    </source>
</evidence>
<proteinExistence type="predicted"/>
<evidence type="ECO:0000256" key="2">
    <source>
        <dbReference type="ARBA" id="ARBA00012438"/>
    </source>
</evidence>
<feature type="domain" description="Histidine kinase" evidence="5">
    <location>
        <begin position="166"/>
        <end position="383"/>
    </location>
</feature>
<evidence type="ECO:0000259" key="5">
    <source>
        <dbReference type="PROSITE" id="PS50109"/>
    </source>
</evidence>
<name>A0A7W0C6Z8_9BACT</name>
<dbReference type="PANTHER" id="PTHR43547">
    <property type="entry name" value="TWO-COMPONENT HISTIDINE KINASE"/>
    <property type="match status" value="1"/>
</dbReference>
<dbReference type="SMART" id="SM00388">
    <property type="entry name" value="HisKA"/>
    <property type="match status" value="1"/>
</dbReference>
<gene>
    <name evidence="7" type="ORF">HNR65_000640</name>
</gene>
<dbReference type="EC" id="2.7.13.3" evidence="2"/>
<feature type="domain" description="Response regulatory" evidence="6">
    <location>
        <begin position="14"/>
        <end position="128"/>
    </location>
</feature>
<dbReference type="RefSeq" id="WP_232364623.1">
    <property type="nucleotide sequence ID" value="NZ_JACDUS010000001.1"/>
</dbReference>
<evidence type="ECO:0000256" key="1">
    <source>
        <dbReference type="ARBA" id="ARBA00000085"/>
    </source>
</evidence>
<dbReference type="PANTHER" id="PTHR43547:SF2">
    <property type="entry name" value="HYBRID SIGNAL TRANSDUCTION HISTIDINE KINASE C"/>
    <property type="match status" value="1"/>
</dbReference>
<dbReference type="SUPFAM" id="SSF55874">
    <property type="entry name" value="ATPase domain of HSP90 chaperone/DNA topoisomerase II/histidine kinase"/>
    <property type="match status" value="1"/>
</dbReference>
<dbReference type="Gene3D" id="3.30.565.10">
    <property type="entry name" value="Histidine kinase-like ATPase, C-terminal domain"/>
    <property type="match status" value="1"/>
</dbReference>
<evidence type="ECO:0000313" key="8">
    <source>
        <dbReference type="Proteomes" id="UP000525298"/>
    </source>
</evidence>
<dbReference type="CDD" id="cd00082">
    <property type="entry name" value="HisKA"/>
    <property type="match status" value="1"/>
</dbReference>
<dbReference type="InterPro" id="IPR001789">
    <property type="entry name" value="Sig_transdc_resp-reg_receiver"/>
</dbReference>
<dbReference type="PROSITE" id="PS50110">
    <property type="entry name" value="RESPONSE_REGULATORY"/>
    <property type="match status" value="1"/>
</dbReference>
<organism evidence="7 8">
    <name type="scientific">Desulfosalsimonas propionicica</name>
    <dbReference type="NCBI Taxonomy" id="332175"/>
    <lineage>
        <taxon>Bacteria</taxon>
        <taxon>Pseudomonadati</taxon>
        <taxon>Thermodesulfobacteriota</taxon>
        <taxon>Desulfobacteria</taxon>
        <taxon>Desulfobacterales</taxon>
        <taxon>Desulfosalsimonadaceae</taxon>
        <taxon>Desulfosalsimonas</taxon>
    </lineage>
</organism>
<protein>
    <recommendedName>
        <fullName evidence="2">histidine kinase</fullName>
        <ecNumber evidence="2">2.7.13.3</ecNumber>
    </recommendedName>
</protein>
<comment type="catalytic activity">
    <reaction evidence="1">
        <text>ATP + protein L-histidine = ADP + protein N-phospho-L-histidine.</text>
        <dbReference type="EC" id="2.7.13.3"/>
    </reaction>
</comment>
<dbReference type="AlphaFoldDB" id="A0A7W0C6Z8"/>
<keyword evidence="8" id="KW-1185">Reference proteome</keyword>
<dbReference type="GO" id="GO:0000155">
    <property type="term" value="F:phosphorelay sensor kinase activity"/>
    <property type="evidence" value="ECO:0007669"/>
    <property type="project" value="InterPro"/>
</dbReference>
<dbReference type="Gene3D" id="3.40.50.2300">
    <property type="match status" value="1"/>
</dbReference>
<keyword evidence="7" id="KW-0808">Transferase</keyword>
<evidence type="ECO:0000259" key="6">
    <source>
        <dbReference type="PROSITE" id="PS50110"/>
    </source>
</evidence>
<dbReference type="SMART" id="SM00448">
    <property type="entry name" value="REC"/>
    <property type="match status" value="1"/>
</dbReference>
<comment type="caution">
    <text evidence="7">The sequence shown here is derived from an EMBL/GenBank/DDBJ whole genome shotgun (WGS) entry which is preliminary data.</text>
</comment>
<dbReference type="SMART" id="SM00387">
    <property type="entry name" value="HATPase_c"/>
    <property type="match status" value="1"/>
</dbReference>
<keyword evidence="3 4" id="KW-0597">Phosphoprotein</keyword>
<dbReference type="Pfam" id="PF00072">
    <property type="entry name" value="Response_reg"/>
    <property type="match status" value="1"/>
</dbReference>
<keyword evidence="7" id="KW-0418">Kinase</keyword>
<sequence>MTDSGQKQDKEGIRALLVDDEVDFRSTAAKRLNRRGIEVAQAGTGEECIGLLESGSDRVVVLDVKMPGMDGIETLGVIRERFPETEVILLTGHASARDGVEGIKKGAFDYLTKPIEFDHLLEKIRQAHDRRRRIKEKKREQEFRAKMEQQMIATERLAALGTLSTGVAHEINNPLAMMRESAGFMRLVLGKEEMAAVPRKSDLERGLDKIEKGIERIRRITHLLLGFVRQQDQRFSETRLKDLIEESLELVGREAKDKEITFVREMAGADGIIYSDPYQIRQVFINLLTNAVHAISRKGTITIGLHDKGEQVEFFIADTGDGIPRENMSKIFEPFFSTKSPDKGTGLGLYVTRGIVNKLGGDISLESKVGRGTTFRVILPKCQPGGSECTEDEDVCRDILQKIKEMKNDDSDTGQSSDR</sequence>
<dbReference type="Gene3D" id="1.10.287.130">
    <property type="match status" value="1"/>
</dbReference>
<dbReference type="InterPro" id="IPR036890">
    <property type="entry name" value="HATPase_C_sf"/>
</dbReference>
<feature type="modified residue" description="4-aspartylphosphate" evidence="4">
    <location>
        <position position="63"/>
    </location>
</feature>